<evidence type="ECO:0000256" key="4">
    <source>
        <dbReference type="ARBA" id="ARBA00023136"/>
    </source>
</evidence>
<sequence>MSGPYAVYYAFVAAVCLERVAELAVARRNTAWSAARGGVESGRGHYPAMVALHTALLAGCLIEPWAAHRAFVPRLGWPMLALALAAQLLRWWCIGTLGPRWNTRVIVVPGLALVRTGPYRRLPHPNYLAVVLEGLALPLAGSAWITAAAFTVLDTALLRVRLRCENRALTEIRVSTGNAVPTEQGVPAAAAESAA</sequence>
<evidence type="ECO:0000256" key="2">
    <source>
        <dbReference type="ARBA" id="ARBA00022692"/>
    </source>
</evidence>
<evidence type="ECO:0000313" key="6">
    <source>
        <dbReference type="Proteomes" id="UP000675781"/>
    </source>
</evidence>
<dbReference type="EMBL" id="JAGSOG010000012">
    <property type="protein sequence ID" value="MBR7832533.1"/>
    <property type="molecule type" value="Genomic_DNA"/>
</dbReference>
<evidence type="ECO:0000256" key="3">
    <source>
        <dbReference type="ARBA" id="ARBA00022989"/>
    </source>
</evidence>
<keyword evidence="4" id="KW-0472">Membrane</keyword>
<keyword evidence="6" id="KW-1185">Reference proteome</keyword>
<organism evidence="5 6">
    <name type="scientific">Actinospica durhamensis</name>
    <dbReference type="NCBI Taxonomy" id="1508375"/>
    <lineage>
        <taxon>Bacteria</taxon>
        <taxon>Bacillati</taxon>
        <taxon>Actinomycetota</taxon>
        <taxon>Actinomycetes</taxon>
        <taxon>Catenulisporales</taxon>
        <taxon>Actinospicaceae</taxon>
        <taxon>Actinospica</taxon>
    </lineage>
</organism>
<dbReference type="Gene3D" id="1.20.120.1630">
    <property type="match status" value="1"/>
</dbReference>
<dbReference type="Proteomes" id="UP000675781">
    <property type="component" value="Unassembled WGS sequence"/>
</dbReference>
<evidence type="ECO:0000256" key="1">
    <source>
        <dbReference type="ARBA" id="ARBA00004141"/>
    </source>
</evidence>
<reference evidence="5" key="1">
    <citation type="submission" date="2021-04" db="EMBL/GenBank/DDBJ databases">
        <title>Genome based classification of Actinospica acidithermotolerans sp. nov., an actinobacterium isolated from an Indonesian hot spring.</title>
        <authorList>
            <person name="Kusuma A.B."/>
            <person name="Putra K.E."/>
            <person name="Nafisah S."/>
            <person name="Loh J."/>
            <person name="Nouioui I."/>
            <person name="Goodfellow M."/>
        </authorList>
    </citation>
    <scope>NUCLEOTIDE SEQUENCE</scope>
    <source>
        <strain evidence="5">CSCA 57</strain>
    </source>
</reference>
<proteinExistence type="predicted"/>
<comment type="subcellular location">
    <subcellularLocation>
        <location evidence="1">Membrane</location>
        <topology evidence="1">Multi-pass membrane protein</topology>
    </subcellularLocation>
</comment>
<comment type="caution">
    <text evidence="5">The sequence shown here is derived from an EMBL/GenBank/DDBJ whole genome shotgun (WGS) entry which is preliminary data.</text>
</comment>
<dbReference type="InterPro" id="IPR007269">
    <property type="entry name" value="ICMT_MeTrfase"/>
</dbReference>
<name>A0A941ELH0_9ACTN</name>
<evidence type="ECO:0008006" key="7">
    <source>
        <dbReference type="Google" id="ProtNLM"/>
    </source>
</evidence>
<dbReference type="GO" id="GO:0004671">
    <property type="term" value="F:protein C-terminal S-isoprenylcysteine carboxyl O-methyltransferase activity"/>
    <property type="evidence" value="ECO:0007669"/>
    <property type="project" value="InterPro"/>
</dbReference>
<evidence type="ECO:0000313" key="5">
    <source>
        <dbReference type="EMBL" id="MBR7832533.1"/>
    </source>
</evidence>
<accession>A0A941ELH0</accession>
<protein>
    <recommendedName>
        <fullName evidence="7">Alkylresorcinol O-methyltransferase</fullName>
    </recommendedName>
</protein>
<dbReference type="GO" id="GO:0016020">
    <property type="term" value="C:membrane"/>
    <property type="evidence" value="ECO:0007669"/>
    <property type="project" value="UniProtKB-SubCell"/>
</dbReference>
<dbReference type="AlphaFoldDB" id="A0A941ELH0"/>
<keyword evidence="2" id="KW-0812">Transmembrane</keyword>
<dbReference type="Pfam" id="PF04140">
    <property type="entry name" value="ICMT"/>
    <property type="match status" value="1"/>
</dbReference>
<dbReference type="RefSeq" id="WP_212527061.1">
    <property type="nucleotide sequence ID" value="NZ_JAGSOG010000012.1"/>
</dbReference>
<gene>
    <name evidence="5" type="ORF">KDL01_04645</name>
</gene>
<keyword evidence="3" id="KW-1133">Transmembrane helix</keyword>